<feature type="transmembrane region" description="Helical" evidence="14">
    <location>
        <begin position="34"/>
        <end position="57"/>
    </location>
</feature>
<evidence type="ECO:0000256" key="12">
    <source>
        <dbReference type="ARBA" id="ARBA00042475"/>
    </source>
</evidence>
<gene>
    <name evidence="14" type="primary">ctaB</name>
    <name evidence="15" type="ORF">SE37_15315</name>
</gene>
<dbReference type="InterPro" id="IPR030470">
    <property type="entry name" value="UbiA_prenylTrfase_CS"/>
</dbReference>
<dbReference type="InterPro" id="IPR000537">
    <property type="entry name" value="UbiA_prenyltransferase"/>
</dbReference>
<dbReference type="RefSeq" id="WP_039647765.1">
    <property type="nucleotide sequence ID" value="NZ_JXBL01000001.1"/>
</dbReference>
<feature type="transmembrane region" description="Helical" evidence="14">
    <location>
        <begin position="106"/>
        <end position="123"/>
    </location>
</feature>
<comment type="catalytic activity">
    <reaction evidence="13 14">
        <text>heme b + (2E,6E)-farnesyl diphosphate + H2O = Fe(II)-heme o + diphosphate</text>
        <dbReference type="Rhea" id="RHEA:28070"/>
        <dbReference type="ChEBI" id="CHEBI:15377"/>
        <dbReference type="ChEBI" id="CHEBI:33019"/>
        <dbReference type="ChEBI" id="CHEBI:60344"/>
        <dbReference type="ChEBI" id="CHEBI:60530"/>
        <dbReference type="ChEBI" id="CHEBI:175763"/>
        <dbReference type="EC" id="2.5.1.141"/>
    </reaction>
</comment>
<dbReference type="PROSITE" id="PS00943">
    <property type="entry name" value="UBIA"/>
    <property type="match status" value="1"/>
</dbReference>
<evidence type="ECO:0000256" key="2">
    <source>
        <dbReference type="ARBA" id="ARBA00004919"/>
    </source>
</evidence>
<comment type="subcellular location">
    <subcellularLocation>
        <location evidence="1 14">Cell membrane</location>
        <topology evidence="1 14">Multi-pass membrane protein</topology>
    </subcellularLocation>
</comment>
<feature type="transmembrane region" description="Helical" evidence="14">
    <location>
        <begin position="158"/>
        <end position="176"/>
    </location>
</feature>
<evidence type="ECO:0000256" key="11">
    <source>
        <dbReference type="ARBA" id="ARBA00040810"/>
    </source>
</evidence>
<protein>
    <recommendedName>
        <fullName evidence="11 14">Protoheme IX farnesyltransferase</fullName>
        <ecNumber evidence="3 14">2.5.1.141</ecNumber>
    </recommendedName>
    <alternativeName>
        <fullName evidence="12 14">Heme B farnesyltransferase</fullName>
    </alternativeName>
    <alternativeName>
        <fullName evidence="10 14">Heme O synthase</fullName>
    </alternativeName>
</protein>
<dbReference type="PANTHER" id="PTHR43448:SF7">
    <property type="entry name" value="4-HYDROXYBENZOATE SOLANESYLTRANSFERASE"/>
    <property type="match status" value="1"/>
</dbReference>
<feature type="transmembrane region" description="Helical" evidence="14">
    <location>
        <begin position="252"/>
        <end position="269"/>
    </location>
</feature>
<comment type="pathway">
    <text evidence="2 14">Porphyrin-containing compound metabolism; heme O biosynthesis; heme O from protoheme: step 1/1.</text>
</comment>
<dbReference type="Gene3D" id="1.10.357.140">
    <property type="entry name" value="UbiA prenyltransferase"/>
    <property type="match status" value="1"/>
</dbReference>
<dbReference type="InterPro" id="IPR044878">
    <property type="entry name" value="UbiA_sf"/>
</dbReference>
<comment type="function">
    <text evidence="14">Converts heme B (protoheme IX) to heme O by substitution of the vinyl group on carbon 2 of heme B porphyrin ring with a hydroxyethyl farnesyl side group.</text>
</comment>
<evidence type="ECO:0000256" key="9">
    <source>
        <dbReference type="ARBA" id="ARBA00023136"/>
    </source>
</evidence>
<dbReference type="GO" id="GO:0005886">
    <property type="term" value="C:plasma membrane"/>
    <property type="evidence" value="ECO:0007669"/>
    <property type="project" value="UniProtKB-SubCell"/>
</dbReference>
<evidence type="ECO:0000256" key="7">
    <source>
        <dbReference type="ARBA" id="ARBA00022989"/>
    </source>
</evidence>
<dbReference type="GO" id="GO:0048034">
    <property type="term" value="P:heme O biosynthetic process"/>
    <property type="evidence" value="ECO:0007669"/>
    <property type="project" value="UniProtKB-UniRule"/>
</dbReference>
<dbReference type="AlphaFoldDB" id="A0A0C1TSS2"/>
<keyword evidence="7 14" id="KW-1133">Transmembrane helix</keyword>
<dbReference type="Pfam" id="PF01040">
    <property type="entry name" value="UbiA"/>
    <property type="match status" value="1"/>
</dbReference>
<evidence type="ECO:0000256" key="1">
    <source>
        <dbReference type="ARBA" id="ARBA00004651"/>
    </source>
</evidence>
<accession>A0A0C1TSS2</accession>
<evidence type="ECO:0000313" key="16">
    <source>
        <dbReference type="Proteomes" id="UP000031433"/>
    </source>
</evidence>
<feature type="transmembrane region" description="Helical" evidence="14">
    <location>
        <begin position="130"/>
        <end position="152"/>
    </location>
</feature>
<dbReference type="PANTHER" id="PTHR43448">
    <property type="entry name" value="PROTOHEME IX FARNESYLTRANSFERASE, MITOCHONDRIAL"/>
    <property type="match status" value="1"/>
</dbReference>
<evidence type="ECO:0000256" key="6">
    <source>
        <dbReference type="ARBA" id="ARBA00022692"/>
    </source>
</evidence>
<evidence type="ECO:0000313" key="15">
    <source>
        <dbReference type="EMBL" id="KIE43894.1"/>
    </source>
</evidence>
<name>A0A0C1TSS2_9BACT</name>
<keyword evidence="5 14" id="KW-0808">Transferase</keyword>
<keyword evidence="6 14" id="KW-0812">Transmembrane</keyword>
<dbReference type="EC" id="2.5.1.141" evidence="3 14"/>
<evidence type="ECO:0000256" key="5">
    <source>
        <dbReference type="ARBA" id="ARBA00022679"/>
    </source>
</evidence>
<dbReference type="CDD" id="cd13957">
    <property type="entry name" value="PT_UbiA_Cox10"/>
    <property type="match status" value="1"/>
</dbReference>
<evidence type="ECO:0000256" key="8">
    <source>
        <dbReference type="ARBA" id="ARBA00023133"/>
    </source>
</evidence>
<keyword evidence="9 14" id="KW-0472">Membrane</keyword>
<comment type="caution">
    <text evidence="15">The sequence shown here is derived from an EMBL/GenBank/DDBJ whole genome shotgun (WGS) entry which is preliminary data.</text>
</comment>
<dbReference type="HAMAP" id="MF_00154">
    <property type="entry name" value="CyoE_CtaB"/>
    <property type="match status" value="1"/>
</dbReference>
<feature type="transmembrane region" description="Helical" evidence="14">
    <location>
        <begin position="78"/>
        <end position="100"/>
    </location>
</feature>
<evidence type="ECO:0000256" key="4">
    <source>
        <dbReference type="ARBA" id="ARBA00022475"/>
    </source>
</evidence>
<dbReference type="EMBL" id="JXBL01000001">
    <property type="protein sequence ID" value="KIE43894.1"/>
    <property type="molecule type" value="Genomic_DNA"/>
</dbReference>
<dbReference type="Proteomes" id="UP000031433">
    <property type="component" value="Unassembled WGS sequence"/>
</dbReference>
<proteinExistence type="inferred from homology"/>
<comment type="similarity">
    <text evidence="14">Belongs to the UbiA prenyltransferase family. Protoheme IX farnesyltransferase subfamily.</text>
</comment>
<evidence type="ECO:0000256" key="13">
    <source>
        <dbReference type="ARBA" id="ARBA00047690"/>
    </source>
</evidence>
<sequence length="270" mass="28747">MIRRALVLFRPRLALLNGIAAVAGHALAPHAAHATLWAALAGVAILAAGGSALNQVLERDLDRLMERTRQRPLPRGDLSPAMATALGCACIGAGLLLLAVGGPVPPLLGAVALAWYLAVYTPLKRRTSLALAIGAVSGALPPVIGWTLAGGAPGDYRIILLAGIFFLWQVPHFWLFQRRHADDYRRARIPLFIPGTGGRDPSSHVRLWLAALAASVLLLPAFGLMGPHMAPWIAAVPLLLLPACRSRSERTLFPWLNAFPLLMTLALLLG</sequence>
<evidence type="ECO:0000256" key="10">
    <source>
        <dbReference type="ARBA" id="ARBA00030253"/>
    </source>
</evidence>
<keyword evidence="8 14" id="KW-0350">Heme biosynthesis</keyword>
<dbReference type="InterPro" id="IPR006369">
    <property type="entry name" value="Protohaem_IX_farnesylTrfase"/>
</dbReference>
<keyword evidence="4 14" id="KW-1003">Cell membrane</keyword>
<evidence type="ECO:0000256" key="3">
    <source>
        <dbReference type="ARBA" id="ARBA00012292"/>
    </source>
</evidence>
<comment type="miscellaneous">
    <text evidence="14">Carbon 2 of the heme B porphyrin ring is defined according to the Fischer nomenclature.</text>
</comment>
<organism evidence="15 16">
    <name type="scientific">Geobacter soli</name>
    <dbReference type="NCBI Taxonomy" id="1510391"/>
    <lineage>
        <taxon>Bacteria</taxon>
        <taxon>Pseudomonadati</taxon>
        <taxon>Thermodesulfobacteriota</taxon>
        <taxon>Desulfuromonadia</taxon>
        <taxon>Geobacterales</taxon>
        <taxon>Geobacteraceae</taxon>
        <taxon>Geobacter</taxon>
    </lineage>
</organism>
<keyword evidence="16" id="KW-1185">Reference proteome</keyword>
<reference evidence="15 16" key="1">
    <citation type="submission" date="2015-01" db="EMBL/GenBank/DDBJ databases">
        <title>Genome sequence of the anaerobic bacterium Geobacter soli GSS01, a dissimilatory Fe(III) reducer from soil.</title>
        <authorList>
            <person name="Yang G."/>
            <person name="Zhou S."/>
        </authorList>
    </citation>
    <scope>NUCLEOTIDE SEQUENCE [LARGE SCALE GENOMIC DNA]</scope>
    <source>
        <strain evidence="15 16">GSS01</strain>
    </source>
</reference>
<dbReference type="UniPathway" id="UPA00834">
    <property type="reaction ID" value="UER00712"/>
</dbReference>
<evidence type="ECO:0000256" key="14">
    <source>
        <dbReference type="HAMAP-Rule" id="MF_00154"/>
    </source>
</evidence>
<dbReference type="GO" id="GO:0008495">
    <property type="term" value="F:protoheme IX farnesyltransferase activity"/>
    <property type="evidence" value="ECO:0007669"/>
    <property type="project" value="UniProtKB-UniRule"/>
</dbReference>